<dbReference type="InterPro" id="IPR046228">
    <property type="entry name" value="DUF6261"/>
</dbReference>
<dbReference type="EMBL" id="JBHUHY010000015">
    <property type="protein sequence ID" value="MFD2187822.1"/>
    <property type="molecule type" value="Genomic_DNA"/>
</dbReference>
<gene>
    <name evidence="1" type="ORF">ACFSJT_13550</name>
</gene>
<sequence length="173" mass="19933">MILAELAKLKETLTAIHINRLVEEAFKLDTVRDDAFMMLRDLIYVYRKSKNESKQEAFLLLWNVIEKLGTTLYGDGYTEQLGKLAALFLEFDKKESIAAMNELNIYPFYEDLKTAEANFISVYNQKLDNDTQKNYSTIKETRAGLSPLIKDLLPTLRVLFALLIKAVTWAELL</sequence>
<comment type="caution">
    <text evidence="1">The sequence shown here is derived from an EMBL/GenBank/DDBJ whole genome shotgun (WGS) entry which is preliminary data.</text>
</comment>
<name>A0ABW5B0G9_9FLAO</name>
<proteinExistence type="predicted"/>
<organism evidence="1 2">
    <name type="scientific">Aquimarina celericrescens</name>
    <dbReference type="NCBI Taxonomy" id="1964542"/>
    <lineage>
        <taxon>Bacteria</taxon>
        <taxon>Pseudomonadati</taxon>
        <taxon>Bacteroidota</taxon>
        <taxon>Flavobacteriia</taxon>
        <taxon>Flavobacteriales</taxon>
        <taxon>Flavobacteriaceae</taxon>
        <taxon>Aquimarina</taxon>
    </lineage>
</organism>
<dbReference type="Proteomes" id="UP001597344">
    <property type="component" value="Unassembled WGS sequence"/>
</dbReference>
<evidence type="ECO:0000313" key="2">
    <source>
        <dbReference type="Proteomes" id="UP001597344"/>
    </source>
</evidence>
<keyword evidence="2" id="KW-1185">Reference proteome</keyword>
<reference evidence="2" key="1">
    <citation type="journal article" date="2019" name="Int. J. Syst. Evol. Microbiol.">
        <title>The Global Catalogue of Microorganisms (GCM) 10K type strain sequencing project: providing services to taxonomists for standard genome sequencing and annotation.</title>
        <authorList>
            <consortium name="The Broad Institute Genomics Platform"/>
            <consortium name="The Broad Institute Genome Sequencing Center for Infectious Disease"/>
            <person name="Wu L."/>
            <person name="Ma J."/>
        </authorList>
    </citation>
    <scope>NUCLEOTIDE SEQUENCE [LARGE SCALE GENOMIC DNA]</scope>
    <source>
        <strain evidence="2">DT92</strain>
    </source>
</reference>
<evidence type="ECO:0000313" key="1">
    <source>
        <dbReference type="EMBL" id="MFD2187822.1"/>
    </source>
</evidence>
<accession>A0ABW5B0G9</accession>
<protein>
    <submittedName>
        <fullName evidence="1">DUF6261 family protein</fullName>
    </submittedName>
</protein>
<dbReference type="Pfam" id="PF19775">
    <property type="entry name" value="DUF6261"/>
    <property type="match status" value="1"/>
</dbReference>